<dbReference type="EMBL" id="CAMPGE010017937">
    <property type="protein sequence ID" value="CAI2376383.1"/>
    <property type="molecule type" value="Genomic_DNA"/>
</dbReference>
<comment type="caution">
    <text evidence="2">The sequence shown here is derived from an EMBL/GenBank/DDBJ whole genome shotgun (WGS) entry which is preliminary data.</text>
</comment>
<evidence type="ECO:0000313" key="3">
    <source>
        <dbReference type="Proteomes" id="UP001295684"/>
    </source>
</evidence>
<reference evidence="2" key="1">
    <citation type="submission" date="2023-07" db="EMBL/GenBank/DDBJ databases">
        <authorList>
            <consortium name="AG Swart"/>
            <person name="Singh M."/>
            <person name="Singh A."/>
            <person name="Seah K."/>
            <person name="Emmerich C."/>
        </authorList>
    </citation>
    <scope>NUCLEOTIDE SEQUENCE</scope>
    <source>
        <strain evidence="2">DP1</strain>
    </source>
</reference>
<gene>
    <name evidence="2" type="ORF">ECRASSUSDP1_LOCUS17753</name>
</gene>
<evidence type="ECO:0000313" key="2">
    <source>
        <dbReference type="EMBL" id="CAI2376383.1"/>
    </source>
</evidence>
<sequence>MQKNMKNLSLPDLLDPTSKRKRTKLSSRRSLPKIPLTTKRRFSKNQVLNIDSRTMTQSGIRTSEMFRTSGRCPVFIETKTQRTLCTNSVVSFTDTTAASTLRNNVQKTERKKSTEKYEENLWKSDHQDFADQEIFVGTDAILDYYKRYRKVSQDPDKHKGSPSAELIREANKLKISPAPFGLIKRKGNADEINIQHYNIGNSFGKALGKTIKHIKPKALLLGNNKNDIGITSIIKNLTDNLEKLDLSENRIGLKSMIDFTCWMRSKAVISKLTLRHLNLSGNKLGDDSLGVLCKGLKLSKPGLKELNLSRNNMGDLPCYNLQKFIECNFELEILNLSWNRITARGATLIFQGLREGRSCRNVNISHNILGKQHSFALIEAIQCAANEDTLKHLDLSFNRIPKALCEKLGQLIMDNHTLFGLHLEGNECYVDKYGFICVDDKLSEIEHEKNHIVYPRNLNGFSTTMKFSKAKMQKYRPTSNCWVCEGWTEQTFVFKNRVSYPDVVAPVHIHFEYNFFKPEFMRPDNEGNYIYTTMCPPGKIKYFFTIDKYAVFARDHPHTGKQKVTEINNIQMYDEVKSYQLPFFNFRFCDQGEVLNDCYMSLLKYCYPRPRLIKYKKKVQHRTIEMWDVDTSMFCDFVPDSQDLLDKLFEYDWEMVQKPYVKSEEELLSIKSELKKWYWTIRDAFKYYSSISSSNGSATFALTLNSFTDFLKNSGVFRKDTVSFAETDTLFYSLTKRDKPTALNPGNSIIRYQFLEIVIKIGLKYSKKKNPGDAIREFCDEVIRKSLPQGKAEDFRRKRYWNVECDNVFRHHLSLFKEVYANYSGGLTKPGEDKFMSPAEFERIFSNAGLINSNFATRDCYVSFNLAIQSKINEHTSASHLRMTFVEFLEGIARAAEALSLGPPSDNIREAYKQFLNNEEKKSPSKLKAKEVDLYLEGEGEDGFLKDGEAAFLSNDEHINQPLYKKIDHLVPFLLAYCTSLSFKRKWKWPRKNPYTGLYTDVKDSRVKELKSIMVQGINKLIISRFNLKEIIKKKGLSTKLRGM</sequence>
<organism evidence="2 3">
    <name type="scientific">Euplotes crassus</name>
    <dbReference type="NCBI Taxonomy" id="5936"/>
    <lineage>
        <taxon>Eukaryota</taxon>
        <taxon>Sar</taxon>
        <taxon>Alveolata</taxon>
        <taxon>Ciliophora</taxon>
        <taxon>Intramacronucleata</taxon>
        <taxon>Spirotrichea</taxon>
        <taxon>Hypotrichia</taxon>
        <taxon>Euplotida</taxon>
        <taxon>Euplotidae</taxon>
        <taxon>Moneuplotes</taxon>
    </lineage>
</organism>
<name>A0AAD1XP92_EUPCR</name>
<dbReference type="InterPro" id="IPR052394">
    <property type="entry name" value="LRR-containing"/>
</dbReference>
<dbReference type="InterPro" id="IPR001611">
    <property type="entry name" value="Leu-rich_rpt"/>
</dbReference>
<dbReference type="InterPro" id="IPR032675">
    <property type="entry name" value="LRR_dom_sf"/>
</dbReference>
<feature type="region of interest" description="Disordered" evidence="1">
    <location>
        <begin position="1"/>
        <end position="33"/>
    </location>
</feature>
<protein>
    <recommendedName>
        <fullName evidence="4">Leucine-rich repeat-containing protein</fullName>
    </recommendedName>
</protein>
<dbReference type="Pfam" id="PF13516">
    <property type="entry name" value="LRR_6"/>
    <property type="match status" value="3"/>
</dbReference>
<dbReference type="SUPFAM" id="SSF52047">
    <property type="entry name" value="RNI-like"/>
    <property type="match status" value="1"/>
</dbReference>
<proteinExistence type="predicted"/>
<evidence type="ECO:0008006" key="4">
    <source>
        <dbReference type="Google" id="ProtNLM"/>
    </source>
</evidence>
<evidence type="ECO:0000256" key="1">
    <source>
        <dbReference type="SAM" id="MobiDB-lite"/>
    </source>
</evidence>
<accession>A0AAD1XP92</accession>
<feature type="compositionally biased region" description="Basic residues" evidence="1">
    <location>
        <begin position="19"/>
        <end position="31"/>
    </location>
</feature>
<dbReference type="AlphaFoldDB" id="A0AAD1XP92"/>
<dbReference type="PANTHER" id="PTHR24114">
    <property type="entry name" value="LEUCINE RICH REPEAT FAMILY PROTEIN"/>
    <property type="match status" value="1"/>
</dbReference>
<dbReference type="Gene3D" id="3.80.10.10">
    <property type="entry name" value="Ribonuclease Inhibitor"/>
    <property type="match status" value="1"/>
</dbReference>
<dbReference type="SMART" id="SM00368">
    <property type="entry name" value="LRR_RI"/>
    <property type="match status" value="4"/>
</dbReference>
<keyword evidence="3" id="KW-1185">Reference proteome</keyword>
<dbReference type="PANTHER" id="PTHR24114:SF2">
    <property type="entry name" value="F-BOX DOMAIN-CONTAINING PROTEIN-RELATED"/>
    <property type="match status" value="1"/>
</dbReference>
<dbReference type="PROSITE" id="PS51450">
    <property type="entry name" value="LRR"/>
    <property type="match status" value="1"/>
</dbReference>
<dbReference type="Proteomes" id="UP001295684">
    <property type="component" value="Unassembled WGS sequence"/>
</dbReference>